<evidence type="ECO:0000256" key="1">
    <source>
        <dbReference type="ARBA" id="ARBA00005622"/>
    </source>
</evidence>
<dbReference type="InterPro" id="IPR052558">
    <property type="entry name" value="Siderophore_Hydrolase_D"/>
</dbReference>
<comment type="similarity">
    <text evidence="1">Belongs to the esterase D family.</text>
</comment>
<evidence type="ECO:0000313" key="6">
    <source>
        <dbReference type="Proteomes" id="UP000255207"/>
    </source>
</evidence>
<dbReference type="GO" id="GO:0016788">
    <property type="term" value="F:hydrolase activity, acting on ester bonds"/>
    <property type="evidence" value="ECO:0007669"/>
    <property type="project" value="TreeGrafter"/>
</dbReference>
<evidence type="ECO:0000313" key="5">
    <source>
        <dbReference type="EMBL" id="RDJ22531.1"/>
    </source>
</evidence>
<evidence type="ECO:0000256" key="3">
    <source>
        <dbReference type="SAM" id="MobiDB-lite"/>
    </source>
</evidence>
<gene>
    <name evidence="5" type="ORF">DWE98_19020</name>
</gene>
<feature type="signal peptide" evidence="4">
    <location>
        <begin position="1"/>
        <end position="19"/>
    </location>
</feature>
<reference evidence="6" key="1">
    <citation type="submission" date="2018-07" db="EMBL/GenBank/DDBJ databases">
        <authorList>
            <person name="Safronova V.I."/>
            <person name="Chirak E.R."/>
            <person name="Sazanova A.L."/>
        </authorList>
    </citation>
    <scope>NUCLEOTIDE SEQUENCE [LARGE SCALE GENOMIC DNA]</scope>
    <source>
        <strain evidence="6">RCAM04685</strain>
    </source>
</reference>
<dbReference type="Gene3D" id="3.40.50.1820">
    <property type="entry name" value="alpha/beta hydrolase"/>
    <property type="match status" value="1"/>
</dbReference>
<dbReference type="EMBL" id="QQTP01000010">
    <property type="protein sequence ID" value="RDJ22531.1"/>
    <property type="molecule type" value="Genomic_DNA"/>
</dbReference>
<dbReference type="PANTHER" id="PTHR40841">
    <property type="entry name" value="SIDEROPHORE TRIACETYLFUSARININE C ESTERASE"/>
    <property type="match status" value="1"/>
</dbReference>
<keyword evidence="4" id="KW-0732">Signal</keyword>
<name>A0A370L2Y0_9HYPH</name>
<protein>
    <submittedName>
        <fullName evidence="5">Alpha/beta hydrolase</fullName>
    </submittedName>
</protein>
<dbReference type="Proteomes" id="UP000255207">
    <property type="component" value="Unassembled WGS sequence"/>
</dbReference>
<dbReference type="Pfam" id="PF00756">
    <property type="entry name" value="Esterase"/>
    <property type="match status" value="1"/>
</dbReference>
<accession>A0A370L2Y0</accession>
<comment type="caution">
    <text evidence="5">The sequence shown here is derived from an EMBL/GenBank/DDBJ whole genome shotgun (WGS) entry which is preliminary data.</text>
</comment>
<sequence>MLRFCFLLIGLCLVLPALAQQVPEASVSEPAPYTLKDTEVWTIRAPKLERSYQLYVSLPESYREGGRRYPLLFVTDADYAFPLVRSIAGRVGRRGRDLEDFILIGISHAVGDTPEFSRRRDYTPTPSRLEKRSDMPGRKPVFGEAEAFRLFLNDDVFPFIAKTYRVDMSRKIYAGHSYGGLFGLHVLLTDPKMFSHYILGSPSLWFDQRVMFKREQDYAEAHADLPANLFLAIGSFETVNKDANNPRYSRNLDMIGDLQAFEKALKGRNYPGLKLKSEIIPDEDHLSVFPAVITHGLQWALSVRR</sequence>
<evidence type="ECO:0000256" key="4">
    <source>
        <dbReference type="SAM" id="SignalP"/>
    </source>
</evidence>
<dbReference type="AlphaFoldDB" id="A0A370L2Y0"/>
<evidence type="ECO:0000256" key="2">
    <source>
        <dbReference type="ARBA" id="ARBA00022801"/>
    </source>
</evidence>
<dbReference type="RefSeq" id="WP_114830861.1">
    <property type="nucleotide sequence ID" value="NZ_QQTP01000010.1"/>
</dbReference>
<dbReference type="PANTHER" id="PTHR40841:SF2">
    <property type="entry name" value="SIDEROPHORE-DEGRADING ESTERASE (EUROFUNG)"/>
    <property type="match status" value="1"/>
</dbReference>
<feature type="chain" id="PRO_5030068306" evidence="4">
    <location>
        <begin position="20"/>
        <end position="305"/>
    </location>
</feature>
<dbReference type="SUPFAM" id="SSF53474">
    <property type="entry name" value="alpha/beta-Hydrolases"/>
    <property type="match status" value="1"/>
</dbReference>
<keyword evidence="6" id="KW-1185">Reference proteome</keyword>
<feature type="region of interest" description="Disordered" evidence="3">
    <location>
        <begin position="115"/>
        <end position="136"/>
    </location>
</feature>
<keyword evidence="2 5" id="KW-0378">Hydrolase</keyword>
<dbReference type="OrthoDB" id="9784036at2"/>
<organism evidence="5 6">
    <name type="scientific">Bosea caraganae</name>
    <dbReference type="NCBI Taxonomy" id="2763117"/>
    <lineage>
        <taxon>Bacteria</taxon>
        <taxon>Pseudomonadati</taxon>
        <taxon>Pseudomonadota</taxon>
        <taxon>Alphaproteobacteria</taxon>
        <taxon>Hyphomicrobiales</taxon>
        <taxon>Boseaceae</taxon>
        <taxon>Bosea</taxon>
    </lineage>
</organism>
<dbReference type="InterPro" id="IPR000801">
    <property type="entry name" value="Esterase-like"/>
</dbReference>
<proteinExistence type="inferred from homology"/>
<dbReference type="InterPro" id="IPR029058">
    <property type="entry name" value="AB_hydrolase_fold"/>
</dbReference>